<dbReference type="AlphaFoldDB" id="A0A368N645"/>
<protein>
    <submittedName>
        <fullName evidence="4">TetR/AcrR family transcriptional regulator</fullName>
    </submittedName>
</protein>
<evidence type="ECO:0000313" key="4">
    <source>
        <dbReference type="EMBL" id="RCU45473.1"/>
    </source>
</evidence>
<dbReference type="GO" id="GO:0003700">
    <property type="term" value="F:DNA-binding transcription factor activity"/>
    <property type="evidence" value="ECO:0007669"/>
    <property type="project" value="TreeGrafter"/>
</dbReference>
<dbReference type="Proteomes" id="UP000252558">
    <property type="component" value="Unassembled WGS sequence"/>
</dbReference>
<dbReference type="SUPFAM" id="SSF46689">
    <property type="entry name" value="Homeodomain-like"/>
    <property type="match status" value="1"/>
</dbReference>
<dbReference type="Pfam" id="PF22604">
    <property type="entry name" value="TetR_HI_0893_C"/>
    <property type="match status" value="1"/>
</dbReference>
<dbReference type="Gene3D" id="1.10.357.10">
    <property type="entry name" value="Tetracycline Repressor, domain 2"/>
    <property type="match status" value="1"/>
</dbReference>
<dbReference type="InterPro" id="IPR054422">
    <property type="entry name" value="TetR-like_HI_0893_C"/>
</dbReference>
<dbReference type="PANTHER" id="PTHR30055:SF207">
    <property type="entry name" value="HTH-TYPE TRANSCRIPTIONAL REPRESSOR FATR"/>
    <property type="match status" value="1"/>
</dbReference>
<dbReference type="InterPro" id="IPR009057">
    <property type="entry name" value="Homeodomain-like_sf"/>
</dbReference>
<feature type="DNA-binding region" description="H-T-H motif" evidence="2">
    <location>
        <begin position="25"/>
        <end position="44"/>
    </location>
</feature>
<dbReference type="GO" id="GO:0000976">
    <property type="term" value="F:transcription cis-regulatory region binding"/>
    <property type="evidence" value="ECO:0007669"/>
    <property type="project" value="TreeGrafter"/>
</dbReference>
<dbReference type="PANTHER" id="PTHR30055">
    <property type="entry name" value="HTH-TYPE TRANSCRIPTIONAL REGULATOR RUTR"/>
    <property type="match status" value="1"/>
</dbReference>
<dbReference type="OrthoDB" id="63332at2"/>
<keyword evidence="5" id="KW-1185">Reference proteome</keyword>
<name>A0A368N645_9GAMM</name>
<comment type="caution">
    <text evidence="4">The sequence shown here is derived from an EMBL/GenBank/DDBJ whole genome shotgun (WGS) entry which is preliminary data.</text>
</comment>
<dbReference type="InterPro" id="IPR050109">
    <property type="entry name" value="HTH-type_TetR-like_transc_reg"/>
</dbReference>
<accession>A0A368N645</accession>
<evidence type="ECO:0000259" key="3">
    <source>
        <dbReference type="PROSITE" id="PS50977"/>
    </source>
</evidence>
<dbReference type="PRINTS" id="PR00455">
    <property type="entry name" value="HTHTETR"/>
</dbReference>
<sequence length="189" mass="21041">MMDKRRRILQAASVTLANKGFHGTTMGEIAQHADMAAGTLYLYFKDKQTLLLETLENNLELIADACFKQHRLGVSLEQQFTQIWQALFQYLIAHPDTLHGWELSRHVTDKSQLAHLIKRRQQLFLPLAAMLEAGLAAQQLKPLPVEVLGAIGIESCAALARRHIEGSFILNDAMIATAANASWQAIANQ</sequence>
<proteinExistence type="predicted"/>
<organism evidence="4 5">
    <name type="scientific">Corallincola holothuriorum</name>
    <dbReference type="NCBI Taxonomy" id="2282215"/>
    <lineage>
        <taxon>Bacteria</taxon>
        <taxon>Pseudomonadati</taxon>
        <taxon>Pseudomonadota</taxon>
        <taxon>Gammaproteobacteria</taxon>
        <taxon>Alteromonadales</taxon>
        <taxon>Psychromonadaceae</taxon>
        <taxon>Corallincola</taxon>
    </lineage>
</organism>
<feature type="domain" description="HTH tetR-type" evidence="3">
    <location>
        <begin position="2"/>
        <end position="62"/>
    </location>
</feature>
<gene>
    <name evidence="4" type="ORF">DU002_15565</name>
</gene>
<keyword evidence="1 2" id="KW-0238">DNA-binding</keyword>
<dbReference type="Pfam" id="PF00440">
    <property type="entry name" value="TetR_N"/>
    <property type="match status" value="1"/>
</dbReference>
<dbReference type="EMBL" id="QPID01000010">
    <property type="protein sequence ID" value="RCU45473.1"/>
    <property type="molecule type" value="Genomic_DNA"/>
</dbReference>
<evidence type="ECO:0000256" key="2">
    <source>
        <dbReference type="PROSITE-ProRule" id="PRU00335"/>
    </source>
</evidence>
<dbReference type="RefSeq" id="WP_114339329.1">
    <property type="nucleotide sequence ID" value="NZ_QPID01000010.1"/>
</dbReference>
<dbReference type="PROSITE" id="PS50977">
    <property type="entry name" value="HTH_TETR_2"/>
    <property type="match status" value="1"/>
</dbReference>
<evidence type="ECO:0000256" key="1">
    <source>
        <dbReference type="ARBA" id="ARBA00023125"/>
    </source>
</evidence>
<dbReference type="InterPro" id="IPR001647">
    <property type="entry name" value="HTH_TetR"/>
</dbReference>
<reference evidence="4 5" key="1">
    <citation type="submission" date="2018-07" db="EMBL/GenBank/DDBJ databases">
        <title>Corallincola holothuriorum sp. nov., a new facultative anaerobe isolated from sea cucumber Apostichopus japonicus.</title>
        <authorList>
            <person name="Xia H."/>
        </authorList>
    </citation>
    <scope>NUCLEOTIDE SEQUENCE [LARGE SCALE GENOMIC DNA]</scope>
    <source>
        <strain evidence="4 5">C4</strain>
    </source>
</reference>
<evidence type="ECO:0000313" key="5">
    <source>
        <dbReference type="Proteomes" id="UP000252558"/>
    </source>
</evidence>